<dbReference type="Pfam" id="PF00916">
    <property type="entry name" value="Sulfate_transp"/>
    <property type="match status" value="1"/>
</dbReference>
<evidence type="ECO:0000256" key="4">
    <source>
        <dbReference type="ARBA" id="ARBA00022989"/>
    </source>
</evidence>
<dbReference type="PANTHER" id="PTHR11814">
    <property type="entry name" value="SULFATE TRANSPORTER"/>
    <property type="match status" value="1"/>
</dbReference>
<organism evidence="8 9">
    <name type="scientific">Castilleja foliolosa</name>
    <dbReference type="NCBI Taxonomy" id="1961234"/>
    <lineage>
        <taxon>Eukaryota</taxon>
        <taxon>Viridiplantae</taxon>
        <taxon>Streptophyta</taxon>
        <taxon>Embryophyta</taxon>
        <taxon>Tracheophyta</taxon>
        <taxon>Spermatophyta</taxon>
        <taxon>Magnoliopsida</taxon>
        <taxon>eudicotyledons</taxon>
        <taxon>Gunneridae</taxon>
        <taxon>Pentapetalae</taxon>
        <taxon>asterids</taxon>
        <taxon>lamiids</taxon>
        <taxon>Lamiales</taxon>
        <taxon>Orobanchaceae</taxon>
        <taxon>Pedicularideae</taxon>
        <taxon>Castillejinae</taxon>
        <taxon>Castilleja</taxon>
    </lineage>
</organism>
<dbReference type="InterPro" id="IPR001902">
    <property type="entry name" value="SLC26A/SulP_fam"/>
</dbReference>
<evidence type="ECO:0000313" key="9">
    <source>
        <dbReference type="Proteomes" id="UP001632038"/>
    </source>
</evidence>
<keyword evidence="4 6" id="KW-1133">Transmembrane helix</keyword>
<feature type="domain" description="STAS" evidence="7">
    <location>
        <begin position="517"/>
        <end position="640"/>
    </location>
</feature>
<dbReference type="PROSITE" id="PS50801">
    <property type="entry name" value="STAS"/>
    <property type="match status" value="1"/>
</dbReference>
<feature type="transmembrane region" description="Helical" evidence="6">
    <location>
        <begin position="247"/>
        <end position="264"/>
    </location>
</feature>
<dbReference type="AlphaFoldDB" id="A0ABD3D143"/>
<name>A0ABD3D143_9LAMI</name>
<keyword evidence="3 6" id="KW-0812">Transmembrane</keyword>
<dbReference type="PROSITE" id="PS01130">
    <property type="entry name" value="SLC26A"/>
    <property type="match status" value="1"/>
</dbReference>
<dbReference type="NCBIfam" id="TIGR00815">
    <property type="entry name" value="sulP"/>
    <property type="match status" value="1"/>
</dbReference>
<dbReference type="GO" id="GO:0016020">
    <property type="term" value="C:membrane"/>
    <property type="evidence" value="ECO:0007669"/>
    <property type="project" value="UniProtKB-SubCell"/>
</dbReference>
<dbReference type="Proteomes" id="UP001632038">
    <property type="component" value="Unassembled WGS sequence"/>
</dbReference>
<comment type="subcellular location">
    <subcellularLocation>
        <location evidence="1">Membrane</location>
        <topology evidence="1">Multi-pass membrane protein</topology>
    </subcellularLocation>
</comment>
<protein>
    <submittedName>
        <fullName evidence="8">Sulfate transporter 3.3</fullName>
    </submittedName>
</protein>
<feature type="transmembrane region" description="Helical" evidence="6">
    <location>
        <begin position="431"/>
        <end position="449"/>
    </location>
</feature>
<dbReference type="Gene3D" id="3.30.750.24">
    <property type="entry name" value="STAS domain"/>
    <property type="match status" value="1"/>
</dbReference>
<feature type="transmembrane region" description="Helical" evidence="6">
    <location>
        <begin position="200"/>
        <end position="218"/>
    </location>
</feature>
<feature type="transmembrane region" description="Helical" evidence="6">
    <location>
        <begin position="461"/>
        <end position="489"/>
    </location>
</feature>
<dbReference type="FunFam" id="3.30.750.24:FF:000002">
    <property type="entry name" value="Sulfate transporter 31"/>
    <property type="match status" value="1"/>
</dbReference>
<evidence type="ECO:0000256" key="1">
    <source>
        <dbReference type="ARBA" id="ARBA00004141"/>
    </source>
</evidence>
<evidence type="ECO:0000256" key="6">
    <source>
        <dbReference type="SAM" id="Phobius"/>
    </source>
</evidence>
<evidence type="ECO:0000259" key="7">
    <source>
        <dbReference type="PROSITE" id="PS50801"/>
    </source>
</evidence>
<evidence type="ECO:0000256" key="3">
    <source>
        <dbReference type="ARBA" id="ARBA00022692"/>
    </source>
</evidence>
<reference evidence="9" key="1">
    <citation type="journal article" date="2024" name="IScience">
        <title>Strigolactones Initiate the Formation of Haustorium-like Structures in Castilleja.</title>
        <authorList>
            <person name="Buerger M."/>
            <person name="Peterson D."/>
            <person name="Chory J."/>
        </authorList>
    </citation>
    <scope>NUCLEOTIDE SEQUENCE [LARGE SCALE GENOMIC DNA]</scope>
</reference>
<keyword evidence="5 6" id="KW-0472">Membrane</keyword>
<evidence type="ECO:0000256" key="5">
    <source>
        <dbReference type="ARBA" id="ARBA00023136"/>
    </source>
</evidence>
<evidence type="ECO:0000313" key="8">
    <source>
        <dbReference type="EMBL" id="KAL3635983.1"/>
    </source>
</evidence>
<proteinExistence type="predicted"/>
<feature type="transmembrane region" description="Helical" evidence="6">
    <location>
        <begin position="165"/>
        <end position="188"/>
    </location>
</feature>
<feature type="transmembrane region" description="Helical" evidence="6">
    <location>
        <begin position="404"/>
        <end position="425"/>
    </location>
</feature>
<evidence type="ECO:0000256" key="2">
    <source>
        <dbReference type="ARBA" id="ARBA00022448"/>
    </source>
</evidence>
<feature type="transmembrane region" description="Helical" evidence="6">
    <location>
        <begin position="276"/>
        <end position="297"/>
    </location>
</feature>
<keyword evidence="2" id="KW-0813">Transport</keyword>
<gene>
    <name evidence="8" type="primary">SULTR3:3_2</name>
    <name evidence="8" type="ORF">CASFOL_020530</name>
</gene>
<accession>A0ABD3D143</accession>
<sequence length="650" mass="71584">MEPKATNLITTSHTVDIAMDTEVHRVEPPPRRSTFHKLQSRLKETFFPDDPLRQFKNQSLKTKFILAAQYIFPILQWGPNYNLKLLKSDVVSGLTIASLAIPQGISYAKLANLPPIVGLYSSFVPPLIYAVLGSSKDLAVGPVSIASLIMGSMLRQQVSPIKDPILFLQLAFSSTFFAGLFQSSLGFLRLGFIIDFLSKATLIGFMAGAAIIVSLQQLKSLLGIQHFTKKMGIVPVLTSVFHNTHEWSWQTILMGFCFLVLLLVTRHISIKKPKLFWVSAGAPLVSVIISTLLVYAFKAENHGISVIGKLQEGLNPPSWNMLRFDGSYLGLVIKTGLVTGIISLTEGIAVGRTFAALKNYQVDGNKEMIAIGLMNIAGSSTSCYVTTGAFCRSAVNHNAGCKTAVSNIVMAVTVMVTLLFLMPLFRYTPNVVLGAIIVTAVVGLIDVPAAGEIWRIDKFDFIVMVCTFFGVVFVSVEEGLAISVGLSIFKILLQITRPKTVRFGNIPGTDIYRDIRHYKEAVNVPGFLILGIEAPINFANSTYLKERIMRWVEEYESEDTKKQSGLKFVILDLSSVSAIDTNGVSFFKDLKMALEKRDLELVLVNPLGEVIEKLQRAENGEKFTRAECMFLTIGEAVIFLQSAFNKQSEA</sequence>
<dbReference type="InterPro" id="IPR018045">
    <property type="entry name" value="S04_transporter_CS"/>
</dbReference>
<dbReference type="SUPFAM" id="SSF52091">
    <property type="entry name" value="SpoIIaa-like"/>
    <property type="match status" value="1"/>
</dbReference>
<keyword evidence="9" id="KW-1185">Reference proteome</keyword>
<dbReference type="EMBL" id="JAVIJP010000027">
    <property type="protein sequence ID" value="KAL3635983.1"/>
    <property type="molecule type" value="Genomic_DNA"/>
</dbReference>
<dbReference type="InterPro" id="IPR011547">
    <property type="entry name" value="SLC26A/SulP_dom"/>
</dbReference>
<dbReference type="CDD" id="cd07042">
    <property type="entry name" value="STAS_SulP_like_sulfate_transporter"/>
    <property type="match status" value="1"/>
</dbReference>
<dbReference type="InterPro" id="IPR002645">
    <property type="entry name" value="STAS_dom"/>
</dbReference>
<dbReference type="Pfam" id="PF01740">
    <property type="entry name" value="STAS"/>
    <property type="match status" value="1"/>
</dbReference>
<dbReference type="InterPro" id="IPR036513">
    <property type="entry name" value="STAS_dom_sf"/>
</dbReference>
<comment type="caution">
    <text evidence="8">The sequence shown here is derived from an EMBL/GenBank/DDBJ whole genome shotgun (WGS) entry which is preliminary data.</text>
</comment>
<feature type="transmembrane region" description="Helical" evidence="6">
    <location>
        <begin position="328"/>
        <end position="350"/>
    </location>
</feature>